<evidence type="ECO:0000313" key="2">
    <source>
        <dbReference type="Proteomes" id="UP000276133"/>
    </source>
</evidence>
<dbReference type="EMBL" id="REGN01005155">
    <property type="protein sequence ID" value="RNA14601.1"/>
    <property type="molecule type" value="Genomic_DNA"/>
</dbReference>
<evidence type="ECO:0000313" key="1">
    <source>
        <dbReference type="EMBL" id="RNA14601.1"/>
    </source>
</evidence>
<name>A0A3M7QU50_BRAPC</name>
<gene>
    <name evidence="1" type="ORF">BpHYR1_005684</name>
</gene>
<keyword evidence="2" id="KW-1185">Reference proteome</keyword>
<organism evidence="1 2">
    <name type="scientific">Brachionus plicatilis</name>
    <name type="common">Marine rotifer</name>
    <name type="synonym">Brachionus muelleri</name>
    <dbReference type="NCBI Taxonomy" id="10195"/>
    <lineage>
        <taxon>Eukaryota</taxon>
        <taxon>Metazoa</taxon>
        <taxon>Spiralia</taxon>
        <taxon>Gnathifera</taxon>
        <taxon>Rotifera</taxon>
        <taxon>Eurotatoria</taxon>
        <taxon>Monogononta</taxon>
        <taxon>Pseudotrocha</taxon>
        <taxon>Ploima</taxon>
        <taxon>Brachionidae</taxon>
        <taxon>Brachionus</taxon>
    </lineage>
</organism>
<dbReference type="Proteomes" id="UP000276133">
    <property type="component" value="Unassembled WGS sequence"/>
</dbReference>
<proteinExistence type="predicted"/>
<reference evidence="1 2" key="1">
    <citation type="journal article" date="2018" name="Sci. Rep.">
        <title>Genomic signatures of local adaptation to the degree of environmental predictability in rotifers.</title>
        <authorList>
            <person name="Franch-Gras L."/>
            <person name="Hahn C."/>
            <person name="Garcia-Roger E.M."/>
            <person name="Carmona M.J."/>
            <person name="Serra M."/>
            <person name="Gomez A."/>
        </authorList>
    </citation>
    <scope>NUCLEOTIDE SEQUENCE [LARGE SCALE GENOMIC DNA]</scope>
    <source>
        <strain evidence="1">HYR1</strain>
    </source>
</reference>
<comment type="caution">
    <text evidence="1">The sequence shown here is derived from an EMBL/GenBank/DDBJ whole genome shotgun (WGS) entry which is preliminary data.</text>
</comment>
<protein>
    <submittedName>
        <fullName evidence="1">Uncharacterized protein</fullName>
    </submittedName>
</protein>
<sequence length="69" mass="8139">MINLQILYFGQQIFKLINKKNYLLSLYLSKNKKKSIAAAQEKEFEFISSFDLICLDHNISVLLPNRFQI</sequence>
<dbReference type="AlphaFoldDB" id="A0A3M7QU50"/>
<accession>A0A3M7QU50</accession>